<accession>A0AAV2LV43</accession>
<dbReference type="Proteomes" id="UP001497482">
    <property type="component" value="Chromosome 4"/>
</dbReference>
<evidence type="ECO:0000313" key="3">
    <source>
        <dbReference type="Proteomes" id="UP001497482"/>
    </source>
</evidence>
<dbReference type="EMBL" id="OZ035826">
    <property type="protein sequence ID" value="CAL1604837.1"/>
    <property type="molecule type" value="Genomic_DNA"/>
</dbReference>
<reference evidence="2 3" key="1">
    <citation type="submission" date="2024-04" db="EMBL/GenBank/DDBJ databases">
        <authorList>
            <person name="Waldvogel A.-M."/>
            <person name="Schoenle A."/>
        </authorList>
    </citation>
    <scope>NUCLEOTIDE SEQUENCE [LARGE SCALE GENOMIC DNA]</scope>
</reference>
<evidence type="ECO:0000313" key="2">
    <source>
        <dbReference type="EMBL" id="CAL1604837.1"/>
    </source>
</evidence>
<keyword evidence="3" id="KW-1185">Reference proteome</keyword>
<gene>
    <name evidence="2" type="ORF">KC01_LOCUS32288</name>
</gene>
<name>A0AAV2LV43_KNICA</name>
<evidence type="ECO:0000256" key="1">
    <source>
        <dbReference type="SAM" id="MobiDB-lite"/>
    </source>
</evidence>
<protein>
    <submittedName>
        <fullName evidence="2">Uncharacterized protein</fullName>
    </submittedName>
</protein>
<organism evidence="2 3">
    <name type="scientific">Knipowitschia caucasica</name>
    <name type="common">Caucasian dwarf goby</name>
    <name type="synonym">Pomatoschistus caucasicus</name>
    <dbReference type="NCBI Taxonomy" id="637954"/>
    <lineage>
        <taxon>Eukaryota</taxon>
        <taxon>Metazoa</taxon>
        <taxon>Chordata</taxon>
        <taxon>Craniata</taxon>
        <taxon>Vertebrata</taxon>
        <taxon>Euteleostomi</taxon>
        <taxon>Actinopterygii</taxon>
        <taxon>Neopterygii</taxon>
        <taxon>Teleostei</taxon>
        <taxon>Neoteleostei</taxon>
        <taxon>Acanthomorphata</taxon>
        <taxon>Gobiaria</taxon>
        <taxon>Gobiiformes</taxon>
        <taxon>Gobioidei</taxon>
        <taxon>Gobiidae</taxon>
        <taxon>Gobiinae</taxon>
        <taxon>Knipowitschia</taxon>
    </lineage>
</organism>
<proteinExistence type="predicted"/>
<sequence length="142" mass="16294">MGMTQLNGDETHDLLQAEIERLKHKSEEDHAAFQAALRQKDCKILEMERQQQPLQQIVGSLQTQYTELIDILLSYRSQLFEKMVRSKANAVLEKSQPKSEGDQQTELSARSKAENVESKQEIEEQTSTAQPRQKQLNPSNIQ</sequence>
<dbReference type="AlphaFoldDB" id="A0AAV2LV43"/>
<feature type="region of interest" description="Disordered" evidence="1">
    <location>
        <begin position="89"/>
        <end position="142"/>
    </location>
</feature>
<feature type="compositionally biased region" description="Basic and acidic residues" evidence="1">
    <location>
        <begin position="109"/>
        <end position="122"/>
    </location>
</feature>
<feature type="compositionally biased region" description="Polar residues" evidence="1">
    <location>
        <begin position="125"/>
        <end position="142"/>
    </location>
</feature>